<dbReference type="AlphaFoldDB" id="A0A9R0JCD8"/>
<organism evidence="3 4">
    <name type="scientific">Spinacia oleracea</name>
    <name type="common">Spinach</name>
    <dbReference type="NCBI Taxonomy" id="3562"/>
    <lineage>
        <taxon>Eukaryota</taxon>
        <taxon>Viridiplantae</taxon>
        <taxon>Streptophyta</taxon>
        <taxon>Embryophyta</taxon>
        <taxon>Tracheophyta</taxon>
        <taxon>Spermatophyta</taxon>
        <taxon>Magnoliopsida</taxon>
        <taxon>eudicotyledons</taxon>
        <taxon>Gunneridae</taxon>
        <taxon>Pentapetalae</taxon>
        <taxon>Caryophyllales</taxon>
        <taxon>Chenopodiaceae</taxon>
        <taxon>Chenopodioideae</taxon>
        <taxon>Anserineae</taxon>
        <taxon>Spinacia</taxon>
    </lineage>
</organism>
<dbReference type="RefSeq" id="XP_021865437.2">
    <property type="nucleotide sequence ID" value="XM_022009745.2"/>
</dbReference>
<keyword evidence="2" id="KW-1133">Transmembrane helix</keyword>
<dbReference type="GeneID" id="110804180"/>
<feature type="transmembrane region" description="Helical" evidence="2">
    <location>
        <begin position="29"/>
        <end position="45"/>
    </location>
</feature>
<feature type="compositionally biased region" description="Pro residues" evidence="1">
    <location>
        <begin position="56"/>
        <end position="67"/>
    </location>
</feature>
<evidence type="ECO:0000313" key="3">
    <source>
        <dbReference type="Proteomes" id="UP000813463"/>
    </source>
</evidence>
<keyword evidence="2" id="KW-0812">Transmembrane</keyword>
<evidence type="ECO:0000256" key="2">
    <source>
        <dbReference type="SAM" id="Phobius"/>
    </source>
</evidence>
<keyword evidence="2" id="KW-0472">Membrane</keyword>
<evidence type="ECO:0000256" key="1">
    <source>
        <dbReference type="SAM" id="MobiDB-lite"/>
    </source>
</evidence>
<sequence length="207" mass="23791">MNGLDSSFEVLAFIPVNLGPLLSATVNNLWAWLAVITAAFSFWRLRSSSSHVIFPPPPPPPSKPIEPTPTTSFDGNGIAEESENVEEEEEKEEERVLTRGNSKKFFTVFEEDRENDQEDDDDNHHDEMDGQDEVEEEKNEWVVIKRWGSSSELTVEMRGGDFGWYSYQNRKVIDGSVVRLWREERENVTVRKNFVYSPRKLSASNSF</sequence>
<dbReference type="KEGG" id="soe:110804180"/>
<reference evidence="4" key="2">
    <citation type="submission" date="2025-08" db="UniProtKB">
        <authorList>
            <consortium name="RefSeq"/>
        </authorList>
    </citation>
    <scope>IDENTIFICATION</scope>
    <source>
        <tissue evidence="4">Leaf</tissue>
    </source>
</reference>
<reference evidence="3" key="1">
    <citation type="journal article" date="2021" name="Nat. Commun.">
        <title>Genomic analyses provide insights into spinach domestication and the genetic basis of agronomic traits.</title>
        <authorList>
            <person name="Cai X."/>
            <person name="Sun X."/>
            <person name="Xu C."/>
            <person name="Sun H."/>
            <person name="Wang X."/>
            <person name="Ge C."/>
            <person name="Zhang Z."/>
            <person name="Wang Q."/>
            <person name="Fei Z."/>
            <person name="Jiao C."/>
            <person name="Wang Q."/>
        </authorList>
    </citation>
    <scope>NUCLEOTIDE SEQUENCE [LARGE SCALE GENOMIC DNA]</scope>
    <source>
        <strain evidence="3">cv. Varoflay</strain>
    </source>
</reference>
<accession>A0A9R0JCD8</accession>
<feature type="compositionally biased region" description="Acidic residues" evidence="1">
    <location>
        <begin position="129"/>
        <end position="138"/>
    </location>
</feature>
<evidence type="ECO:0008006" key="5">
    <source>
        <dbReference type="Google" id="ProtNLM"/>
    </source>
</evidence>
<dbReference type="PANTHER" id="PTHR36369:SF1">
    <property type="entry name" value="TRANSMEMBRANE PROTEIN"/>
    <property type="match status" value="1"/>
</dbReference>
<feature type="region of interest" description="Disordered" evidence="1">
    <location>
        <begin position="56"/>
        <end position="139"/>
    </location>
</feature>
<dbReference type="Proteomes" id="UP000813463">
    <property type="component" value="Chromosome 2"/>
</dbReference>
<feature type="compositionally biased region" description="Acidic residues" evidence="1">
    <location>
        <begin position="109"/>
        <end position="121"/>
    </location>
</feature>
<keyword evidence="3" id="KW-1185">Reference proteome</keyword>
<feature type="compositionally biased region" description="Acidic residues" evidence="1">
    <location>
        <begin position="80"/>
        <end position="92"/>
    </location>
</feature>
<proteinExistence type="predicted"/>
<name>A0A9R0JCD8_SPIOL</name>
<dbReference type="PANTHER" id="PTHR36369">
    <property type="entry name" value="TRANSMEMBRANE PROTEIN"/>
    <property type="match status" value="1"/>
</dbReference>
<protein>
    <recommendedName>
        <fullName evidence="5">Transmembrane protein</fullName>
    </recommendedName>
</protein>
<gene>
    <name evidence="4" type="primary">LOC110804180</name>
</gene>
<evidence type="ECO:0000313" key="4">
    <source>
        <dbReference type="RefSeq" id="XP_021865437.2"/>
    </source>
</evidence>